<dbReference type="InterPro" id="IPR006104">
    <property type="entry name" value="Glyco_hydro_2_N"/>
</dbReference>
<feature type="domain" description="DUF4982" evidence="7">
    <location>
        <begin position="622"/>
        <end position="686"/>
    </location>
</feature>
<dbReference type="InterPro" id="IPR006103">
    <property type="entry name" value="Glyco_hydro_2_cat"/>
</dbReference>
<dbReference type="PANTHER" id="PTHR42732:SF1">
    <property type="entry name" value="BETA-MANNOSIDASE"/>
    <property type="match status" value="1"/>
</dbReference>
<dbReference type="InterPro" id="IPR023232">
    <property type="entry name" value="Glyco_hydro_2_AS"/>
</dbReference>
<dbReference type="InterPro" id="IPR006101">
    <property type="entry name" value="Glyco_hydro_2"/>
</dbReference>
<evidence type="ECO:0000259" key="8">
    <source>
        <dbReference type="Pfam" id="PF18565"/>
    </source>
</evidence>
<dbReference type="SUPFAM" id="SSF49303">
    <property type="entry name" value="beta-Galactosidase/glucuronidase domain"/>
    <property type="match status" value="1"/>
</dbReference>
<evidence type="ECO:0000256" key="1">
    <source>
        <dbReference type="ARBA" id="ARBA00007401"/>
    </source>
</evidence>
<dbReference type="Gene3D" id="2.60.40.10">
    <property type="entry name" value="Immunoglobulins"/>
    <property type="match status" value="3"/>
</dbReference>
<reference evidence="9 10" key="1">
    <citation type="submission" date="2021-03" db="EMBL/GenBank/DDBJ databases">
        <title>Assistant Professor.</title>
        <authorList>
            <person name="Huq M.A."/>
        </authorList>
    </citation>
    <scope>NUCLEOTIDE SEQUENCE [LARGE SCALE GENOMIC DNA]</scope>
    <source>
        <strain evidence="9 10">MAH-29</strain>
    </source>
</reference>
<evidence type="ECO:0000256" key="2">
    <source>
        <dbReference type="ARBA" id="ARBA00022801"/>
    </source>
</evidence>
<keyword evidence="2" id="KW-0378">Hydrolase</keyword>
<feature type="domain" description="Glycoside hydrolase family 2 catalytic" evidence="5">
    <location>
        <begin position="305"/>
        <end position="433"/>
    </location>
</feature>
<dbReference type="SUPFAM" id="SSF51445">
    <property type="entry name" value="(Trans)glycosidases"/>
    <property type="match status" value="1"/>
</dbReference>
<dbReference type="Pfam" id="PF02836">
    <property type="entry name" value="Glyco_hydro_2_C"/>
    <property type="match status" value="1"/>
</dbReference>
<evidence type="ECO:0000313" key="9">
    <source>
        <dbReference type="EMBL" id="MBO9204220.1"/>
    </source>
</evidence>
<feature type="domain" description="Glycosyl hydrolases family 2 sugar binding" evidence="6">
    <location>
        <begin position="88"/>
        <end position="180"/>
    </location>
</feature>
<evidence type="ECO:0000259" key="7">
    <source>
        <dbReference type="Pfam" id="PF16355"/>
    </source>
</evidence>
<evidence type="ECO:0000259" key="6">
    <source>
        <dbReference type="Pfam" id="PF02837"/>
    </source>
</evidence>
<dbReference type="Pfam" id="PF16355">
    <property type="entry name" value="DUF4982"/>
    <property type="match status" value="1"/>
</dbReference>
<dbReference type="Pfam" id="PF18565">
    <property type="entry name" value="Glyco_hydro2_C5"/>
    <property type="match status" value="1"/>
</dbReference>
<dbReference type="InterPro" id="IPR006102">
    <property type="entry name" value="Ig-like_GH2"/>
</dbReference>
<accession>A0ABS3Z3K7</accession>
<dbReference type="Pfam" id="PF00703">
    <property type="entry name" value="Glyco_hydro_2"/>
    <property type="match status" value="1"/>
</dbReference>
<dbReference type="InterPro" id="IPR051913">
    <property type="entry name" value="GH2_Domain-Containing"/>
</dbReference>
<dbReference type="InterPro" id="IPR040605">
    <property type="entry name" value="Glyco_hydro2_dom5"/>
</dbReference>
<dbReference type="InterPro" id="IPR032311">
    <property type="entry name" value="DUF4982"/>
</dbReference>
<comment type="caution">
    <text evidence="9">The sequence shown here is derived from an EMBL/GenBank/DDBJ whole genome shotgun (WGS) entry which is preliminary data.</text>
</comment>
<dbReference type="PRINTS" id="PR00132">
    <property type="entry name" value="GLHYDRLASE2"/>
</dbReference>
<dbReference type="Proteomes" id="UP000677244">
    <property type="component" value="Unassembled WGS sequence"/>
</dbReference>
<organism evidence="9 10">
    <name type="scientific">Niastella soli</name>
    <dbReference type="NCBI Taxonomy" id="2821487"/>
    <lineage>
        <taxon>Bacteria</taxon>
        <taxon>Pseudomonadati</taxon>
        <taxon>Bacteroidota</taxon>
        <taxon>Chitinophagia</taxon>
        <taxon>Chitinophagales</taxon>
        <taxon>Chitinophagaceae</taxon>
        <taxon>Niastella</taxon>
    </lineage>
</organism>
<keyword evidence="3" id="KW-0326">Glycosidase</keyword>
<feature type="domain" description="Glycoside hydrolase family 2 immunoglobulin-like beta-sandwich" evidence="4">
    <location>
        <begin position="195"/>
        <end position="298"/>
    </location>
</feature>
<sequence>MMKRLPGLLFTVILILPHFMLAQSASENIRISNLFNFEWKFQAGNIPDAQAVNYDDKGWRKLDLPHDFQMEQPWDQSAGGARGFKAMSEGWYRKSFRVESGWKSKKILLDFEGIMLTGEVWLNGKKIADADYGYLGFEADISKLVNFEGENIVAVHASTGKTGSSRWYTGGGIFRDVHLIVKDTISIARHGVYITTPSISEQNATVNVQVELEGLIGKRLPVEINARIFSPEGKLVAETKLPAPQGSKLRRVELPLPVLSVTAPQLWSCETPNLYNAEVSLIYNGKVIDQVSEKFGFRTLEFSKESGFKLNGKKLFLKGVADHHDLGVIGAAVYDFAIERLFKQLKAFGYNSVRTSHNPYSESFLRLADKYGILIVDELTDKWSEENYWPGKKPFSQLWYSIIPEWIKRDRNHPSVILWSLGNELQMREDLAGFATGDWGVTTYKILNVLVKRYDSTRKTTVAMFPARANALGKTDPDFNIKVFAPELATVTDIASFNYRYLDYQKYLRHDPDLIIYQSEATTNELTAPFFGMDQDRMIGLAYWGAIEYWGESNGWPKKGWNYSYFNHALQPYPQAYLIKSAFSNEPLVHIGVVDSKTESLEWNDVIVGRMPVSSHWNRTEGSTQNVFTYTNADEVELLVNGKSIGTQKNNTDSITRRNIIYWKNVPYGKGGTITAIARINGKEVARHALTTTGKAVALKMETENTAWKADGMDLQYVKVVAVDSKGRVVPTAEGEVVFTVSGAAKLIAVDNGDHSIDQLFSGNIIKLHNGFVMAILRAQQTAGEVTINASVKALKKAEQKLVTK</sequence>
<dbReference type="Gene3D" id="3.20.20.80">
    <property type="entry name" value="Glycosidases"/>
    <property type="match status" value="1"/>
</dbReference>
<proteinExistence type="inferred from homology"/>
<evidence type="ECO:0000256" key="3">
    <source>
        <dbReference type="ARBA" id="ARBA00023295"/>
    </source>
</evidence>
<evidence type="ECO:0000259" key="4">
    <source>
        <dbReference type="Pfam" id="PF00703"/>
    </source>
</evidence>
<dbReference type="PANTHER" id="PTHR42732">
    <property type="entry name" value="BETA-GALACTOSIDASE"/>
    <property type="match status" value="1"/>
</dbReference>
<dbReference type="EMBL" id="JAGHKO010000011">
    <property type="protein sequence ID" value="MBO9204220.1"/>
    <property type="molecule type" value="Genomic_DNA"/>
</dbReference>
<dbReference type="InterPro" id="IPR036156">
    <property type="entry name" value="Beta-gal/glucu_dom_sf"/>
</dbReference>
<dbReference type="PROSITE" id="PS00608">
    <property type="entry name" value="GLYCOSYL_HYDROL_F2_2"/>
    <property type="match status" value="1"/>
</dbReference>
<dbReference type="Gene3D" id="2.60.120.260">
    <property type="entry name" value="Galactose-binding domain-like"/>
    <property type="match status" value="1"/>
</dbReference>
<name>A0ABS3Z3K7_9BACT</name>
<dbReference type="SUPFAM" id="SSF49785">
    <property type="entry name" value="Galactose-binding domain-like"/>
    <property type="match status" value="1"/>
</dbReference>
<evidence type="ECO:0000313" key="10">
    <source>
        <dbReference type="Proteomes" id="UP000677244"/>
    </source>
</evidence>
<dbReference type="InterPro" id="IPR008979">
    <property type="entry name" value="Galactose-bd-like_sf"/>
</dbReference>
<evidence type="ECO:0000259" key="5">
    <source>
        <dbReference type="Pfam" id="PF02836"/>
    </source>
</evidence>
<keyword evidence="10" id="KW-1185">Reference proteome</keyword>
<dbReference type="RefSeq" id="WP_209142574.1">
    <property type="nucleotide sequence ID" value="NZ_JAGHKO010000011.1"/>
</dbReference>
<comment type="similarity">
    <text evidence="1">Belongs to the glycosyl hydrolase 2 family.</text>
</comment>
<feature type="domain" description="Glycoside hydrolase family 2" evidence="8">
    <location>
        <begin position="699"/>
        <end position="799"/>
    </location>
</feature>
<gene>
    <name evidence="9" type="ORF">J7I42_28290</name>
</gene>
<dbReference type="InterPro" id="IPR013783">
    <property type="entry name" value="Ig-like_fold"/>
</dbReference>
<dbReference type="InterPro" id="IPR017853">
    <property type="entry name" value="GH"/>
</dbReference>
<protein>
    <submittedName>
        <fullName evidence="9">DUF4982 domain-containing protein</fullName>
    </submittedName>
</protein>
<dbReference type="Pfam" id="PF02837">
    <property type="entry name" value="Glyco_hydro_2_N"/>
    <property type="match status" value="1"/>
</dbReference>